<dbReference type="EMBL" id="MF403008">
    <property type="protein sequence ID" value="AUZ94917.1"/>
    <property type="molecule type" value="Genomic_DNA"/>
</dbReference>
<protein>
    <submittedName>
        <fullName evidence="1">Uncharacterized protein</fullName>
    </submittedName>
</protein>
<keyword evidence="2" id="KW-1185">Reference proteome</keyword>
<name>A0A2L0UZF3_9CAUD</name>
<sequence>METIPRKGEVIEVTNTNTSMVESYTVDKISYSLVNTENTYKQTCVNIWVSPFVEKGA</sequence>
<proteinExistence type="predicted"/>
<evidence type="ECO:0000313" key="1">
    <source>
        <dbReference type="EMBL" id="AUZ94917.1"/>
    </source>
</evidence>
<dbReference type="GeneID" id="40088123"/>
<reference evidence="1 2" key="1">
    <citation type="submission" date="2017-06" db="EMBL/GenBank/DDBJ databases">
        <authorList>
            <person name="Kim H.J."/>
            <person name="Triplett B.A."/>
        </authorList>
    </citation>
    <scope>NUCLEOTIDE SEQUENCE [LARGE SCALE GENOMIC DNA]</scope>
</reference>
<dbReference type="KEGG" id="vg:40088123"/>
<organism evidence="1 2">
    <name type="scientific">Agrobacterium phage Atu_ph07</name>
    <dbReference type="NCBI Taxonomy" id="2024264"/>
    <lineage>
        <taxon>Viruses</taxon>
        <taxon>Duplodnaviria</taxon>
        <taxon>Heunggongvirae</taxon>
        <taxon>Uroviricota</taxon>
        <taxon>Caudoviricetes</taxon>
        <taxon>Polybotosvirus</taxon>
        <taxon>Polybotosvirus Atuph07</taxon>
    </lineage>
</organism>
<dbReference type="RefSeq" id="YP_009611785.1">
    <property type="nucleotide sequence ID" value="NC_042013.1"/>
</dbReference>
<evidence type="ECO:0000313" key="2">
    <source>
        <dbReference type="Proteomes" id="UP000223025"/>
    </source>
</evidence>
<accession>A0A2L0UZF3</accession>
<dbReference type="Proteomes" id="UP000223025">
    <property type="component" value="Segment"/>
</dbReference>